<dbReference type="GO" id="GO:0052837">
    <property type="term" value="P:thiazole biosynthetic process"/>
    <property type="evidence" value="ECO:0007669"/>
    <property type="project" value="TreeGrafter"/>
</dbReference>
<dbReference type="PANTHER" id="PTHR43209">
    <property type="entry name" value="TRNA SULFURTRANSFERASE"/>
    <property type="match status" value="1"/>
</dbReference>
<feature type="binding site" evidence="19">
    <location>
        <position position="292"/>
    </location>
    <ligand>
        <name>ATP</name>
        <dbReference type="ChEBI" id="CHEBI:30616"/>
    </ligand>
</feature>
<evidence type="ECO:0000256" key="14">
    <source>
        <dbReference type="ARBA" id="ARBA00066827"/>
    </source>
</evidence>
<organism evidence="21 22">
    <name type="scientific">Candidatus Protoclostridium stercorigallinarum</name>
    <dbReference type="NCBI Taxonomy" id="2838741"/>
    <lineage>
        <taxon>Bacteria</taxon>
        <taxon>Bacillati</taxon>
        <taxon>Bacillota</taxon>
        <taxon>Clostridia</taxon>
        <taxon>Candidatus Protoclostridium</taxon>
    </lineage>
</organism>
<evidence type="ECO:0000256" key="15">
    <source>
        <dbReference type="ARBA" id="ARBA00071867"/>
    </source>
</evidence>
<evidence type="ECO:0000256" key="8">
    <source>
        <dbReference type="ARBA" id="ARBA00022884"/>
    </source>
</evidence>
<name>A0A9D1TR67_9FIRM</name>
<comment type="subcellular location">
    <subcellularLocation>
        <location evidence="1 19">Cytoplasm</location>
    </subcellularLocation>
</comment>
<dbReference type="GO" id="GO:0005524">
    <property type="term" value="F:ATP binding"/>
    <property type="evidence" value="ECO:0007669"/>
    <property type="project" value="UniProtKB-UniRule"/>
</dbReference>
<dbReference type="InterPro" id="IPR049961">
    <property type="entry name" value="ThiI_N"/>
</dbReference>
<comment type="pathway">
    <text evidence="2 19">Cofactor biosynthesis; thiamine diphosphate biosynthesis.</text>
</comment>
<evidence type="ECO:0000256" key="5">
    <source>
        <dbReference type="ARBA" id="ARBA00022679"/>
    </source>
</evidence>
<gene>
    <name evidence="19 21" type="primary">thiI</name>
    <name evidence="21" type="ORF">H9892_04215</name>
</gene>
<comment type="function">
    <text evidence="12 19">Catalyzes the ATP-dependent transfer of a sulfur to tRNA to produce 4-thiouridine in position 8 of tRNAs, which functions as a near-UV photosensor. Also catalyzes the transfer of sulfur to the sulfur carrier protein ThiS, forming ThiS-thiocarboxylate. This is a step in the synthesis of thiazole, in the thiamine biosynthesis pathway. The sulfur is donated as persulfide by IscS.</text>
</comment>
<reference evidence="21" key="1">
    <citation type="journal article" date="2021" name="PeerJ">
        <title>Extensive microbial diversity within the chicken gut microbiome revealed by metagenomics and culture.</title>
        <authorList>
            <person name="Gilroy R."/>
            <person name="Ravi A."/>
            <person name="Getino M."/>
            <person name="Pursley I."/>
            <person name="Horton D.L."/>
            <person name="Alikhan N.F."/>
            <person name="Baker D."/>
            <person name="Gharbi K."/>
            <person name="Hall N."/>
            <person name="Watson M."/>
            <person name="Adriaenssens E.M."/>
            <person name="Foster-Nyarko E."/>
            <person name="Jarju S."/>
            <person name="Secka A."/>
            <person name="Antonio M."/>
            <person name="Oren A."/>
            <person name="Chaudhuri R.R."/>
            <person name="La Ragione R."/>
            <person name="Hildebrand F."/>
            <person name="Pallen M.J."/>
        </authorList>
    </citation>
    <scope>NUCLEOTIDE SEQUENCE</scope>
    <source>
        <strain evidence="21">12435</strain>
    </source>
</reference>
<dbReference type="HAMAP" id="MF_00021">
    <property type="entry name" value="ThiI"/>
    <property type="match status" value="1"/>
</dbReference>
<feature type="binding site" evidence="19">
    <location>
        <begin position="179"/>
        <end position="180"/>
    </location>
    <ligand>
        <name>ATP</name>
        <dbReference type="ChEBI" id="CHEBI:30616"/>
    </ligand>
</feature>
<dbReference type="Pfam" id="PF02926">
    <property type="entry name" value="THUMP"/>
    <property type="match status" value="1"/>
</dbReference>
<comment type="catalytic activity">
    <reaction evidence="10 19">
        <text>[ThiI sulfur-carrier protein]-S-sulfanyl-L-cysteine + a uridine in tRNA + 2 reduced [2Fe-2S]-[ferredoxin] + ATP + H(+) = [ThiI sulfur-carrier protein]-L-cysteine + a 4-thiouridine in tRNA + 2 oxidized [2Fe-2S]-[ferredoxin] + AMP + diphosphate</text>
        <dbReference type="Rhea" id="RHEA:24176"/>
        <dbReference type="Rhea" id="RHEA-COMP:10000"/>
        <dbReference type="Rhea" id="RHEA-COMP:10001"/>
        <dbReference type="Rhea" id="RHEA-COMP:13337"/>
        <dbReference type="Rhea" id="RHEA-COMP:13338"/>
        <dbReference type="Rhea" id="RHEA-COMP:13339"/>
        <dbReference type="Rhea" id="RHEA-COMP:13340"/>
        <dbReference type="ChEBI" id="CHEBI:15378"/>
        <dbReference type="ChEBI" id="CHEBI:29950"/>
        <dbReference type="ChEBI" id="CHEBI:30616"/>
        <dbReference type="ChEBI" id="CHEBI:33019"/>
        <dbReference type="ChEBI" id="CHEBI:33737"/>
        <dbReference type="ChEBI" id="CHEBI:33738"/>
        <dbReference type="ChEBI" id="CHEBI:61963"/>
        <dbReference type="ChEBI" id="CHEBI:65315"/>
        <dbReference type="ChEBI" id="CHEBI:136798"/>
        <dbReference type="ChEBI" id="CHEBI:456215"/>
        <dbReference type="EC" id="2.8.1.4"/>
    </reaction>
</comment>
<keyword evidence="7 19" id="KW-0067">ATP-binding</keyword>
<dbReference type="AlphaFoldDB" id="A0A9D1TR67"/>
<evidence type="ECO:0000256" key="7">
    <source>
        <dbReference type="ARBA" id="ARBA00022840"/>
    </source>
</evidence>
<evidence type="ECO:0000256" key="12">
    <source>
        <dbReference type="ARBA" id="ARBA00058382"/>
    </source>
</evidence>
<dbReference type="InterPro" id="IPR020536">
    <property type="entry name" value="ThiI_AANH"/>
</dbReference>
<evidence type="ECO:0000256" key="10">
    <source>
        <dbReference type="ARBA" id="ARBA00050570"/>
    </source>
</evidence>
<dbReference type="InterPro" id="IPR054173">
    <property type="entry name" value="ThiI_fer"/>
</dbReference>
<dbReference type="CDD" id="cd01712">
    <property type="entry name" value="PPase_ThiI"/>
    <property type="match status" value="1"/>
</dbReference>
<dbReference type="GO" id="GO:0004810">
    <property type="term" value="F:CCA tRNA nucleotidyltransferase activity"/>
    <property type="evidence" value="ECO:0007669"/>
    <property type="project" value="InterPro"/>
</dbReference>
<protein>
    <recommendedName>
        <fullName evidence="15 19">Probable tRNA sulfurtransferase</fullName>
        <ecNumber evidence="14 19">2.8.1.4</ecNumber>
    </recommendedName>
    <alternativeName>
        <fullName evidence="16 19">Sulfur carrier protein ThiS sulfurtransferase</fullName>
    </alternativeName>
    <alternativeName>
        <fullName evidence="17 19">Thiamine biosynthesis protein ThiI</fullName>
    </alternativeName>
    <alternativeName>
        <fullName evidence="18 19">tRNA 4-thiouridine synthase</fullName>
    </alternativeName>
</protein>
<dbReference type="GO" id="GO:0009229">
    <property type="term" value="P:thiamine diphosphate biosynthetic process"/>
    <property type="evidence" value="ECO:0007669"/>
    <property type="project" value="UniProtKB-UniRule"/>
</dbReference>
<dbReference type="PROSITE" id="PS51165">
    <property type="entry name" value="THUMP"/>
    <property type="match status" value="1"/>
</dbReference>
<dbReference type="SUPFAM" id="SSF143437">
    <property type="entry name" value="THUMP domain-like"/>
    <property type="match status" value="1"/>
</dbReference>
<dbReference type="InterPro" id="IPR050102">
    <property type="entry name" value="tRNA_sulfurtransferase_ThiI"/>
</dbReference>
<dbReference type="PANTHER" id="PTHR43209:SF1">
    <property type="entry name" value="TRNA SULFURTRANSFERASE"/>
    <property type="match status" value="1"/>
</dbReference>
<comment type="caution">
    <text evidence="21">The sequence shown here is derived from an EMBL/GenBank/DDBJ whole genome shotgun (WGS) entry which is preliminary data.</text>
</comment>
<evidence type="ECO:0000256" key="2">
    <source>
        <dbReference type="ARBA" id="ARBA00004948"/>
    </source>
</evidence>
<keyword evidence="8 19" id="KW-0694">RNA-binding</keyword>
<evidence type="ECO:0000256" key="1">
    <source>
        <dbReference type="ARBA" id="ARBA00004496"/>
    </source>
</evidence>
<evidence type="ECO:0000256" key="4">
    <source>
        <dbReference type="ARBA" id="ARBA00022555"/>
    </source>
</evidence>
<dbReference type="SMART" id="SM00981">
    <property type="entry name" value="THUMP"/>
    <property type="match status" value="1"/>
</dbReference>
<dbReference type="GO" id="GO:0000049">
    <property type="term" value="F:tRNA binding"/>
    <property type="evidence" value="ECO:0007669"/>
    <property type="project" value="UniProtKB-UniRule"/>
</dbReference>
<feature type="binding site" evidence="19">
    <location>
        <position position="283"/>
    </location>
    <ligand>
        <name>ATP</name>
        <dbReference type="ChEBI" id="CHEBI:30616"/>
    </ligand>
</feature>
<dbReference type="Gene3D" id="3.30.2130.30">
    <property type="match status" value="1"/>
</dbReference>
<accession>A0A9D1TR67</accession>
<evidence type="ECO:0000313" key="21">
    <source>
        <dbReference type="EMBL" id="HIW02525.1"/>
    </source>
</evidence>
<proteinExistence type="inferred from homology"/>
<evidence type="ECO:0000256" key="9">
    <source>
        <dbReference type="ARBA" id="ARBA00022977"/>
    </source>
</evidence>
<evidence type="ECO:0000256" key="17">
    <source>
        <dbReference type="ARBA" id="ARBA00077849"/>
    </source>
</evidence>
<dbReference type="EMBL" id="DXHS01000069">
    <property type="protein sequence ID" value="HIW02525.1"/>
    <property type="molecule type" value="Genomic_DNA"/>
</dbReference>
<dbReference type="InterPro" id="IPR049962">
    <property type="entry name" value="THUMP_ThiI"/>
</dbReference>
<dbReference type="Pfam" id="PF22025">
    <property type="entry name" value="ThiI_fer"/>
    <property type="match status" value="1"/>
</dbReference>
<feature type="domain" description="THUMP" evidence="20">
    <location>
        <begin position="59"/>
        <end position="161"/>
    </location>
</feature>
<dbReference type="Proteomes" id="UP000823990">
    <property type="component" value="Unassembled WGS sequence"/>
</dbReference>
<dbReference type="GO" id="GO:0009228">
    <property type="term" value="P:thiamine biosynthetic process"/>
    <property type="evidence" value="ECO:0007669"/>
    <property type="project" value="UniProtKB-KW"/>
</dbReference>
<comment type="similarity">
    <text evidence="13 19">Belongs to the ThiI family.</text>
</comment>
<dbReference type="GO" id="GO:0002937">
    <property type="term" value="P:tRNA 4-thiouridine biosynthesis"/>
    <property type="evidence" value="ECO:0007669"/>
    <property type="project" value="TreeGrafter"/>
</dbReference>
<dbReference type="Pfam" id="PF02568">
    <property type="entry name" value="ThiI"/>
    <property type="match status" value="1"/>
</dbReference>
<evidence type="ECO:0000313" key="22">
    <source>
        <dbReference type="Proteomes" id="UP000823990"/>
    </source>
</evidence>
<keyword evidence="3 19" id="KW-0963">Cytoplasm</keyword>
<evidence type="ECO:0000256" key="13">
    <source>
        <dbReference type="ARBA" id="ARBA00061472"/>
    </source>
</evidence>
<keyword evidence="5 19" id="KW-0808">Transferase</keyword>
<dbReference type="Gene3D" id="3.40.50.620">
    <property type="entry name" value="HUPs"/>
    <property type="match status" value="1"/>
</dbReference>
<dbReference type="GO" id="GO:0005829">
    <property type="term" value="C:cytosol"/>
    <property type="evidence" value="ECO:0007669"/>
    <property type="project" value="TreeGrafter"/>
</dbReference>
<feature type="binding site" evidence="19">
    <location>
        <begin position="204"/>
        <end position="205"/>
    </location>
    <ligand>
        <name>ATP</name>
        <dbReference type="ChEBI" id="CHEBI:30616"/>
    </ligand>
</feature>
<evidence type="ECO:0000256" key="16">
    <source>
        <dbReference type="ARBA" id="ARBA00075337"/>
    </source>
</evidence>
<dbReference type="CDD" id="cd11716">
    <property type="entry name" value="THUMP_ThiI"/>
    <property type="match status" value="1"/>
</dbReference>
<evidence type="ECO:0000256" key="19">
    <source>
        <dbReference type="HAMAP-Rule" id="MF_00021"/>
    </source>
</evidence>
<dbReference type="InterPro" id="IPR003720">
    <property type="entry name" value="tRNA_STrfase"/>
</dbReference>
<keyword evidence="4 19" id="KW-0820">tRNA-binding</keyword>
<dbReference type="EC" id="2.8.1.4" evidence="14 19"/>
<dbReference type="SUPFAM" id="SSF52402">
    <property type="entry name" value="Adenine nucleotide alpha hydrolases-like"/>
    <property type="match status" value="1"/>
</dbReference>
<evidence type="ECO:0000256" key="18">
    <source>
        <dbReference type="ARBA" id="ARBA00080570"/>
    </source>
</evidence>
<reference evidence="21" key="2">
    <citation type="submission" date="2021-04" db="EMBL/GenBank/DDBJ databases">
        <authorList>
            <person name="Gilroy R."/>
        </authorList>
    </citation>
    <scope>NUCLEOTIDE SEQUENCE</scope>
    <source>
        <strain evidence="21">12435</strain>
    </source>
</reference>
<keyword evidence="9 19" id="KW-0784">Thiamine biosynthesis</keyword>
<dbReference type="InterPro" id="IPR004114">
    <property type="entry name" value="THUMP_dom"/>
</dbReference>
<dbReference type="NCBIfam" id="TIGR00342">
    <property type="entry name" value="tRNA uracil 4-sulfurtransferase ThiI"/>
    <property type="match status" value="1"/>
</dbReference>
<evidence type="ECO:0000256" key="11">
    <source>
        <dbReference type="ARBA" id="ARBA00052330"/>
    </source>
</evidence>
<dbReference type="GO" id="GO:0140741">
    <property type="term" value="F:tRNA-uracil-4 sulfurtransferase activity"/>
    <property type="evidence" value="ECO:0007669"/>
    <property type="project" value="UniProtKB-EC"/>
</dbReference>
<evidence type="ECO:0000259" key="20">
    <source>
        <dbReference type="PROSITE" id="PS51165"/>
    </source>
</evidence>
<dbReference type="FunFam" id="3.40.50.620:FF:000053">
    <property type="entry name" value="Probable tRNA sulfurtransferase"/>
    <property type="match status" value="1"/>
</dbReference>
<dbReference type="InterPro" id="IPR014729">
    <property type="entry name" value="Rossmann-like_a/b/a_fold"/>
</dbReference>
<evidence type="ECO:0000256" key="3">
    <source>
        <dbReference type="ARBA" id="ARBA00022490"/>
    </source>
</evidence>
<evidence type="ECO:0000256" key="6">
    <source>
        <dbReference type="ARBA" id="ARBA00022741"/>
    </source>
</evidence>
<feature type="binding site" evidence="19">
    <location>
        <position position="261"/>
    </location>
    <ligand>
        <name>ATP</name>
        <dbReference type="ChEBI" id="CHEBI:30616"/>
    </ligand>
</feature>
<comment type="catalytic activity">
    <reaction evidence="11 19">
        <text>[ThiS sulfur-carrier protein]-C-terminal Gly-Gly-AMP + S-sulfanyl-L-cysteinyl-[cysteine desulfurase] + AH2 = [ThiS sulfur-carrier protein]-C-terminal-Gly-aminoethanethioate + L-cysteinyl-[cysteine desulfurase] + A + AMP + 2 H(+)</text>
        <dbReference type="Rhea" id="RHEA:43340"/>
        <dbReference type="Rhea" id="RHEA-COMP:12157"/>
        <dbReference type="Rhea" id="RHEA-COMP:12158"/>
        <dbReference type="Rhea" id="RHEA-COMP:12910"/>
        <dbReference type="Rhea" id="RHEA-COMP:19908"/>
        <dbReference type="ChEBI" id="CHEBI:13193"/>
        <dbReference type="ChEBI" id="CHEBI:15378"/>
        <dbReference type="ChEBI" id="CHEBI:17499"/>
        <dbReference type="ChEBI" id="CHEBI:29950"/>
        <dbReference type="ChEBI" id="CHEBI:61963"/>
        <dbReference type="ChEBI" id="CHEBI:90618"/>
        <dbReference type="ChEBI" id="CHEBI:232372"/>
        <dbReference type="ChEBI" id="CHEBI:456215"/>
    </reaction>
</comment>
<keyword evidence="6 19" id="KW-0547">Nucleotide-binding</keyword>
<sequence>MDRVIILRYSEIHLKGKNRAFFENILKRNIIEKLKGINCRTEFYYGRYIVSDYDAESEREIVSRLKTVFGLYSLSAGLRTGADTDGIAEAAASICKSKGSFRVTASRADKTLPYTSVQLATEIGGRMLELHPGLTVDLHTPDFTIFIDVRDHATAYVYGESVLCAGGMPVGSAGKGLSLLSGGIDSPVSTYMMAKRGLKLTELHFWSYPYTSLEAKEKVIELARILHKFTGDTQLVIIPFTKVQEAIHKYAEPNYMITLVRRAMMRIAERIAEKFGCGCIINGEDLGQVASQTLESITVTNSVIKRLPVFRPLIGFDKSEIVERSKAIGTYETSIKPYEDCCTVFLPESPATKPTLRRSELSESKISDYEELISEAVDNAEIIPVTE</sequence>